<keyword evidence="5" id="KW-1185">Reference proteome</keyword>
<dbReference type="SUPFAM" id="SSF51905">
    <property type="entry name" value="FAD/NAD(P)-binding domain"/>
    <property type="match status" value="1"/>
</dbReference>
<dbReference type="InterPro" id="IPR002937">
    <property type="entry name" value="Amino_oxidase"/>
</dbReference>
<protein>
    <recommendedName>
        <fullName evidence="2">Amine oxidase domain-containing protein</fullName>
    </recommendedName>
</protein>
<evidence type="ECO:0000256" key="1">
    <source>
        <dbReference type="SAM" id="MobiDB-lite"/>
    </source>
</evidence>
<evidence type="ECO:0000313" key="3">
    <source>
        <dbReference type="EMBL" id="EKX33965.1"/>
    </source>
</evidence>
<dbReference type="PaxDb" id="55529-EKX33965"/>
<accession>L1IDR2</accession>
<dbReference type="GeneID" id="17290712"/>
<name>L1IDR2_GUITC</name>
<dbReference type="Gene3D" id="2.30.42.10">
    <property type="match status" value="1"/>
</dbReference>
<proteinExistence type="predicted"/>
<dbReference type="InterPro" id="IPR036188">
    <property type="entry name" value="FAD/NAD-bd_sf"/>
</dbReference>
<dbReference type="eggNOG" id="KOG0029">
    <property type="taxonomic scope" value="Eukaryota"/>
</dbReference>
<dbReference type="GO" id="GO:0016491">
    <property type="term" value="F:oxidoreductase activity"/>
    <property type="evidence" value="ECO:0007669"/>
    <property type="project" value="InterPro"/>
</dbReference>
<sequence length="316" mass="34429">MAGELHDGTGGRKRREERGEERGRKRRKEDSDSKEKKKVKATKEKVKGQAPTHGVQPRGTERIKPGGEQAGECSETAKKRGREGIGLELDKTRSGTFMVKRVEEWARQLLRRVKQEGKVERLCEVREGVLVLSVGDVPCKGCSLEEVKALVQRQLKEDGRVKLTFSPPSPSSHESKHFSFWLAPHSIPTPSMPHLPPFSRHSGSKRVLVVGAGVAGLAAARKLRMAGVEVEVLEARERTGGRVFTSAMTRAEDLSPVFVDLGASFIHGCDAVLNPVYAMAEQLDVKVDKAAGGYSKGWGETAACTASGNHLICCGE</sequence>
<dbReference type="HOGENOM" id="CLU_881225_0_0_1"/>
<dbReference type="EMBL" id="JH993123">
    <property type="protein sequence ID" value="EKX33965.1"/>
    <property type="molecule type" value="Genomic_DNA"/>
</dbReference>
<reference evidence="5" key="2">
    <citation type="submission" date="2012-11" db="EMBL/GenBank/DDBJ databases">
        <authorList>
            <person name="Kuo A."/>
            <person name="Curtis B.A."/>
            <person name="Tanifuji G."/>
            <person name="Burki F."/>
            <person name="Gruber A."/>
            <person name="Irimia M."/>
            <person name="Maruyama S."/>
            <person name="Arias M.C."/>
            <person name="Ball S.G."/>
            <person name="Gile G.H."/>
            <person name="Hirakawa Y."/>
            <person name="Hopkins J.F."/>
            <person name="Rensing S.A."/>
            <person name="Schmutz J."/>
            <person name="Symeonidi A."/>
            <person name="Elias M."/>
            <person name="Eveleigh R.J."/>
            <person name="Herman E.K."/>
            <person name="Klute M.J."/>
            <person name="Nakayama T."/>
            <person name="Obornik M."/>
            <person name="Reyes-Prieto A."/>
            <person name="Armbrust E.V."/>
            <person name="Aves S.J."/>
            <person name="Beiko R.G."/>
            <person name="Coutinho P."/>
            <person name="Dacks J.B."/>
            <person name="Durnford D.G."/>
            <person name="Fast N.M."/>
            <person name="Green B.R."/>
            <person name="Grisdale C."/>
            <person name="Hempe F."/>
            <person name="Henrissat B."/>
            <person name="Hoppner M.P."/>
            <person name="Ishida K.-I."/>
            <person name="Kim E."/>
            <person name="Koreny L."/>
            <person name="Kroth P.G."/>
            <person name="Liu Y."/>
            <person name="Malik S.-B."/>
            <person name="Maier U.G."/>
            <person name="McRose D."/>
            <person name="Mock T."/>
            <person name="Neilson J.A."/>
            <person name="Onodera N.T."/>
            <person name="Poole A.M."/>
            <person name="Pritham E.J."/>
            <person name="Richards T.A."/>
            <person name="Rocap G."/>
            <person name="Roy S.W."/>
            <person name="Sarai C."/>
            <person name="Schaack S."/>
            <person name="Shirato S."/>
            <person name="Slamovits C.H."/>
            <person name="Spencer D.F."/>
            <person name="Suzuki S."/>
            <person name="Worden A.Z."/>
            <person name="Zauner S."/>
            <person name="Barry K."/>
            <person name="Bell C."/>
            <person name="Bharti A.K."/>
            <person name="Crow J.A."/>
            <person name="Grimwood J."/>
            <person name="Kramer R."/>
            <person name="Lindquist E."/>
            <person name="Lucas S."/>
            <person name="Salamov A."/>
            <person name="McFadden G.I."/>
            <person name="Lane C.E."/>
            <person name="Keeling P.J."/>
            <person name="Gray M.W."/>
            <person name="Grigoriev I.V."/>
            <person name="Archibald J.M."/>
        </authorList>
    </citation>
    <scope>NUCLEOTIDE SEQUENCE</scope>
    <source>
        <strain evidence="5">CCMP2712</strain>
    </source>
</reference>
<evidence type="ECO:0000313" key="4">
    <source>
        <dbReference type="EnsemblProtists" id="EKX33965"/>
    </source>
</evidence>
<dbReference type="Gene3D" id="3.50.50.60">
    <property type="entry name" value="FAD/NAD(P)-binding domain"/>
    <property type="match status" value="1"/>
</dbReference>
<feature type="domain" description="Amine oxidase" evidence="2">
    <location>
        <begin position="214"/>
        <end position="287"/>
    </location>
</feature>
<dbReference type="SUPFAM" id="SSF50156">
    <property type="entry name" value="PDZ domain-like"/>
    <property type="match status" value="1"/>
</dbReference>
<feature type="compositionally biased region" description="Basic and acidic residues" evidence="1">
    <location>
        <begin position="1"/>
        <end position="47"/>
    </location>
</feature>
<dbReference type="InterPro" id="IPR050281">
    <property type="entry name" value="Flavin_monoamine_oxidase"/>
</dbReference>
<reference evidence="4" key="3">
    <citation type="submission" date="2016-03" db="UniProtKB">
        <authorList>
            <consortium name="EnsemblProtists"/>
        </authorList>
    </citation>
    <scope>IDENTIFICATION</scope>
</reference>
<gene>
    <name evidence="3" type="ORF">GUITHDRAFT_147540</name>
</gene>
<dbReference type="PRINTS" id="PR00419">
    <property type="entry name" value="ADXRDTASE"/>
</dbReference>
<dbReference type="RefSeq" id="XP_005820945.1">
    <property type="nucleotide sequence ID" value="XM_005820888.1"/>
</dbReference>
<dbReference type="EnsemblProtists" id="EKX33965">
    <property type="protein sequence ID" value="EKX33965"/>
    <property type="gene ID" value="GUITHDRAFT_147540"/>
</dbReference>
<evidence type="ECO:0000259" key="2">
    <source>
        <dbReference type="Pfam" id="PF01593"/>
    </source>
</evidence>
<dbReference type="PANTHER" id="PTHR10742:SF410">
    <property type="entry name" value="LYSINE-SPECIFIC HISTONE DEMETHYLASE 2"/>
    <property type="match status" value="1"/>
</dbReference>
<dbReference type="InterPro" id="IPR036034">
    <property type="entry name" value="PDZ_sf"/>
</dbReference>
<dbReference type="KEGG" id="gtt:GUITHDRAFT_147540"/>
<dbReference type="OrthoDB" id="9982100at2759"/>
<dbReference type="STRING" id="905079.L1IDR2"/>
<dbReference type="Proteomes" id="UP000011087">
    <property type="component" value="Unassembled WGS sequence"/>
</dbReference>
<dbReference type="AlphaFoldDB" id="L1IDR2"/>
<feature type="region of interest" description="Disordered" evidence="1">
    <location>
        <begin position="1"/>
        <end position="80"/>
    </location>
</feature>
<organism evidence="3">
    <name type="scientific">Guillardia theta (strain CCMP2712)</name>
    <name type="common">Cryptophyte</name>
    <dbReference type="NCBI Taxonomy" id="905079"/>
    <lineage>
        <taxon>Eukaryota</taxon>
        <taxon>Cryptophyceae</taxon>
        <taxon>Pyrenomonadales</taxon>
        <taxon>Geminigeraceae</taxon>
        <taxon>Guillardia</taxon>
    </lineage>
</organism>
<reference evidence="3 5" key="1">
    <citation type="journal article" date="2012" name="Nature">
        <title>Algal genomes reveal evolutionary mosaicism and the fate of nucleomorphs.</title>
        <authorList>
            <consortium name="DOE Joint Genome Institute"/>
            <person name="Curtis B.A."/>
            <person name="Tanifuji G."/>
            <person name="Burki F."/>
            <person name="Gruber A."/>
            <person name="Irimia M."/>
            <person name="Maruyama S."/>
            <person name="Arias M.C."/>
            <person name="Ball S.G."/>
            <person name="Gile G.H."/>
            <person name="Hirakawa Y."/>
            <person name="Hopkins J.F."/>
            <person name="Kuo A."/>
            <person name="Rensing S.A."/>
            <person name="Schmutz J."/>
            <person name="Symeonidi A."/>
            <person name="Elias M."/>
            <person name="Eveleigh R.J."/>
            <person name="Herman E.K."/>
            <person name="Klute M.J."/>
            <person name="Nakayama T."/>
            <person name="Obornik M."/>
            <person name="Reyes-Prieto A."/>
            <person name="Armbrust E.V."/>
            <person name="Aves S.J."/>
            <person name="Beiko R.G."/>
            <person name="Coutinho P."/>
            <person name="Dacks J.B."/>
            <person name="Durnford D.G."/>
            <person name="Fast N.M."/>
            <person name="Green B.R."/>
            <person name="Grisdale C.J."/>
            <person name="Hempel F."/>
            <person name="Henrissat B."/>
            <person name="Hoppner M.P."/>
            <person name="Ishida K."/>
            <person name="Kim E."/>
            <person name="Koreny L."/>
            <person name="Kroth P.G."/>
            <person name="Liu Y."/>
            <person name="Malik S.B."/>
            <person name="Maier U.G."/>
            <person name="McRose D."/>
            <person name="Mock T."/>
            <person name="Neilson J.A."/>
            <person name="Onodera N.T."/>
            <person name="Poole A.M."/>
            <person name="Pritham E.J."/>
            <person name="Richards T.A."/>
            <person name="Rocap G."/>
            <person name="Roy S.W."/>
            <person name="Sarai C."/>
            <person name="Schaack S."/>
            <person name="Shirato S."/>
            <person name="Slamovits C.H."/>
            <person name="Spencer D.F."/>
            <person name="Suzuki S."/>
            <person name="Worden A.Z."/>
            <person name="Zauner S."/>
            <person name="Barry K."/>
            <person name="Bell C."/>
            <person name="Bharti A.K."/>
            <person name="Crow J.A."/>
            <person name="Grimwood J."/>
            <person name="Kramer R."/>
            <person name="Lindquist E."/>
            <person name="Lucas S."/>
            <person name="Salamov A."/>
            <person name="McFadden G.I."/>
            <person name="Lane C.E."/>
            <person name="Keeling P.J."/>
            <person name="Gray M.W."/>
            <person name="Grigoriev I.V."/>
            <person name="Archibald J.M."/>
        </authorList>
    </citation>
    <scope>NUCLEOTIDE SEQUENCE</scope>
    <source>
        <strain evidence="3 5">CCMP2712</strain>
    </source>
</reference>
<dbReference type="PANTHER" id="PTHR10742">
    <property type="entry name" value="FLAVIN MONOAMINE OXIDASE"/>
    <property type="match status" value="1"/>
</dbReference>
<evidence type="ECO:0000313" key="5">
    <source>
        <dbReference type="Proteomes" id="UP000011087"/>
    </source>
</evidence>
<dbReference type="Pfam" id="PF01593">
    <property type="entry name" value="Amino_oxidase"/>
    <property type="match status" value="1"/>
</dbReference>